<sequence length="330" mass="37328">MRSIERKNKHKKRKRILLLMTIVGVLLIASYFVYAFLSANSFFNAIQGDPISSQEEEMVIIENKEPFSILLLGVDERPGDIGRADTIIVATVNPNTEDVKLLSIPRDTLIELPKSGEADKINATYAYGGISYTIETVENYLDIPIQYYAQINFQGLVDLIDVIGGIEVDSPLDFTVQDSDETQNAIHINKGLQRLNGEEALGYARMRKQDPRGDWGRQERQRQVIQAIVDETISISSLTNFNRIFNAIAPNLKTNLSGREIWILGTNYASAAQNIESLTLNGEEAYIYFPSYGQEVYVWEPYEETVAELQQILKTHLELDLQSLESEIEE</sequence>
<dbReference type="NCBIfam" id="TIGR00350">
    <property type="entry name" value="lytR_cpsA_psr"/>
    <property type="match status" value="1"/>
</dbReference>
<dbReference type="InterPro" id="IPR004474">
    <property type="entry name" value="LytR_CpsA_psr"/>
</dbReference>
<dbReference type="AlphaFoldDB" id="A0A1I5XN46"/>
<dbReference type="RefSeq" id="WP_092480546.1">
    <property type="nucleotide sequence ID" value="NZ_CP126128.1"/>
</dbReference>
<protein>
    <submittedName>
        <fullName evidence="4">Transcriptional attenuator, LytR family</fullName>
    </submittedName>
</protein>
<keyword evidence="5" id="KW-1185">Reference proteome</keyword>
<reference evidence="4 5" key="1">
    <citation type="submission" date="2016-10" db="EMBL/GenBank/DDBJ databases">
        <authorList>
            <person name="de Groot N.N."/>
        </authorList>
    </citation>
    <scope>NUCLEOTIDE SEQUENCE [LARGE SCALE GENOMIC DNA]</scope>
    <source>
        <strain evidence="4 5">DSM 20581</strain>
    </source>
</reference>
<keyword evidence="2" id="KW-0472">Membrane</keyword>
<evidence type="ECO:0000256" key="2">
    <source>
        <dbReference type="SAM" id="Phobius"/>
    </source>
</evidence>
<evidence type="ECO:0000313" key="5">
    <source>
        <dbReference type="Proteomes" id="UP000199136"/>
    </source>
</evidence>
<dbReference type="PANTHER" id="PTHR33392">
    <property type="entry name" value="POLYISOPRENYL-TEICHOIC ACID--PEPTIDOGLYCAN TEICHOIC ACID TRANSFERASE TAGU"/>
    <property type="match status" value="1"/>
</dbReference>
<gene>
    <name evidence="4" type="ORF">SAMN04488506_1508</name>
</gene>
<keyword evidence="2" id="KW-0812">Transmembrane</keyword>
<dbReference type="InterPro" id="IPR050922">
    <property type="entry name" value="LytR/CpsA/Psr_CW_biosynth"/>
</dbReference>
<evidence type="ECO:0000259" key="3">
    <source>
        <dbReference type="Pfam" id="PF03816"/>
    </source>
</evidence>
<dbReference type="PANTHER" id="PTHR33392:SF6">
    <property type="entry name" value="POLYISOPRENYL-TEICHOIC ACID--PEPTIDOGLYCAN TEICHOIC ACID TRANSFERASE TAGU"/>
    <property type="match status" value="1"/>
</dbReference>
<evidence type="ECO:0000256" key="1">
    <source>
        <dbReference type="ARBA" id="ARBA00006068"/>
    </source>
</evidence>
<comment type="similarity">
    <text evidence="1">Belongs to the LytR/CpsA/Psr (LCP) family.</text>
</comment>
<organism evidence="4 5">
    <name type="scientific">Desemzia incerta</name>
    <dbReference type="NCBI Taxonomy" id="82801"/>
    <lineage>
        <taxon>Bacteria</taxon>
        <taxon>Bacillati</taxon>
        <taxon>Bacillota</taxon>
        <taxon>Bacilli</taxon>
        <taxon>Lactobacillales</taxon>
        <taxon>Carnobacteriaceae</taxon>
        <taxon>Desemzia</taxon>
    </lineage>
</organism>
<accession>A0A1I5XN46</accession>
<name>A0A1I5XN46_9LACT</name>
<dbReference type="OrthoDB" id="27330at2"/>
<dbReference type="EMBL" id="FOXW01000005">
    <property type="protein sequence ID" value="SFQ33392.1"/>
    <property type="molecule type" value="Genomic_DNA"/>
</dbReference>
<dbReference type="Proteomes" id="UP000199136">
    <property type="component" value="Unassembled WGS sequence"/>
</dbReference>
<proteinExistence type="inferred from homology"/>
<dbReference type="Gene3D" id="3.40.630.190">
    <property type="entry name" value="LCP protein"/>
    <property type="match status" value="1"/>
</dbReference>
<dbReference type="STRING" id="82801.SAMN04488506_1508"/>
<keyword evidence="2" id="KW-1133">Transmembrane helix</keyword>
<dbReference type="Pfam" id="PF03816">
    <property type="entry name" value="LytR_cpsA_psr"/>
    <property type="match status" value="1"/>
</dbReference>
<feature type="domain" description="Cell envelope-related transcriptional attenuator" evidence="3">
    <location>
        <begin position="83"/>
        <end position="232"/>
    </location>
</feature>
<feature type="transmembrane region" description="Helical" evidence="2">
    <location>
        <begin position="16"/>
        <end position="37"/>
    </location>
</feature>
<evidence type="ECO:0000313" key="4">
    <source>
        <dbReference type="EMBL" id="SFQ33392.1"/>
    </source>
</evidence>